<evidence type="ECO:0000256" key="1">
    <source>
        <dbReference type="ARBA" id="ARBA00004191"/>
    </source>
</evidence>
<feature type="compositionally biased region" description="Low complexity" evidence="6">
    <location>
        <begin position="220"/>
        <end position="235"/>
    </location>
</feature>
<dbReference type="STRING" id="5486.A0A367Y0P2"/>
<comment type="caution">
    <text evidence="8">The sequence shown here is derived from an EMBL/GenBank/DDBJ whole genome shotgun (WGS) entry which is preliminary data.</text>
</comment>
<comment type="subcellular location">
    <subcellularLocation>
        <location evidence="1">Secreted</location>
        <location evidence="1">Cell wall</location>
    </subcellularLocation>
</comment>
<evidence type="ECO:0000256" key="6">
    <source>
        <dbReference type="SAM" id="MobiDB-lite"/>
    </source>
</evidence>
<evidence type="ECO:0000256" key="5">
    <source>
        <dbReference type="ARBA" id="ARBA00023180"/>
    </source>
</evidence>
<reference evidence="8 9" key="1">
    <citation type="submission" date="2018-06" db="EMBL/GenBank/DDBJ databases">
        <title>Whole genome sequencing of Candida tropicalis (genome annotated by CSBL at Korea University).</title>
        <authorList>
            <person name="Ahn J."/>
        </authorList>
    </citation>
    <scope>NUCLEOTIDE SEQUENCE [LARGE SCALE GENOMIC DNA]</scope>
    <source>
        <strain evidence="8 9">ATCC 20962</strain>
    </source>
</reference>
<dbReference type="EMBL" id="QLNQ01000027">
    <property type="protein sequence ID" value="RCK59446.1"/>
    <property type="molecule type" value="Genomic_DNA"/>
</dbReference>
<feature type="compositionally biased region" description="Polar residues" evidence="6">
    <location>
        <begin position="466"/>
        <end position="475"/>
    </location>
</feature>
<feature type="compositionally biased region" description="Polar residues" evidence="6">
    <location>
        <begin position="500"/>
        <end position="510"/>
    </location>
</feature>
<organism evidence="8 9">
    <name type="scientific">Candida viswanathii</name>
    <dbReference type="NCBI Taxonomy" id="5486"/>
    <lineage>
        <taxon>Eukaryota</taxon>
        <taxon>Fungi</taxon>
        <taxon>Dikarya</taxon>
        <taxon>Ascomycota</taxon>
        <taxon>Saccharomycotina</taxon>
        <taxon>Pichiomycetes</taxon>
        <taxon>Debaryomycetaceae</taxon>
        <taxon>Candida/Lodderomyces clade</taxon>
        <taxon>Candida</taxon>
    </lineage>
</organism>
<keyword evidence="5" id="KW-0325">Glycoprotein</keyword>
<keyword evidence="4" id="KW-0732">Signal</keyword>
<dbReference type="Proteomes" id="UP000253472">
    <property type="component" value="Unassembled WGS sequence"/>
</dbReference>
<feature type="domain" description="Hyphally-regulated cell wall protein N-terminal" evidence="7">
    <location>
        <begin position="1"/>
        <end position="172"/>
    </location>
</feature>
<sequence>MSLTAEYWTNNGLLVFYQNQRTSGSIKLGRSLGSITNNGQICLYNQVFIQNTDIVGKGCITAQKDSTIYIPSAAQSTDERHNIYLVDRESSIIVQALSTPQTFNVYGFGNGNTIGLTVPLVGVPFLHDRYEYEESTGILTIRSSLLTQKFNIGKGYDSKRFTVVTDEGQVSLAHYWEVCNTMGPHLTTFTITTNNVISTVTGYVDVTTDSKGSWYTTTTVVTPPTTSPETVSVTEATKPTSSNAGAHQPESSSTLIVQAPLSTEQSPPLSSNAEATHVDFVAESSAVYNPLEELQQTESSSDEKTHLLSEQPSASPSVATDAQFIAEPSAAYGLPFVDGPIDESSAELNLDKSSLPPATSISLVSAVETIIESTPFDAKSSFYDEIDSMADSSSYALPQTTDLESIAPESIAIESLLVDSALDAAELSREPAIGQSDVSSLVELFIASLSIASPIESYWSNYDSSSVPEKSSLSARESGAGAIETESGAAAALESEQGYPVSQSKDCSLG</sequence>
<name>A0A367Y0P2_9ASCO</name>
<dbReference type="Pfam" id="PF11765">
    <property type="entry name" value="Hyphal_reg_CWP"/>
    <property type="match status" value="1"/>
</dbReference>
<accession>A0A367Y0P2</accession>
<feature type="region of interest" description="Disordered" evidence="6">
    <location>
        <begin position="220"/>
        <end position="253"/>
    </location>
</feature>
<keyword evidence="9" id="KW-1185">Reference proteome</keyword>
<dbReference type="GO" id="GO:0009277">
    <property type="term" value="C:fungal-type cell wall"/>
    <property type="evidence" value="ECO:0007669"/>
    <property type="project" value="UniProtKB-ARBA"/>
</dbReference>
<dbReference type="AlphaFoldDB" id="A0A367Y0P2"/>
<evidence type="ECO:0000313" key="8">
    <source>
        <dbReference type="EMBL" id="RCK59446.1"/>
    </source>
</evidence>
<protein>
    <submittedName>
        <fullName evidence="8">Cell wall protein IFF4</fullName>
    </submittedName>
</protein>
<keyword evidence="3" id="KW-0964">Secreted</keyword>
<evidence type="ECO:0000256" key="2">
    <source>
        <dbReference type="ARBA" id="ARBA00022512"/>
    </source>
</evidence>
<evidence type="ECO:0000256" key="3">
    <source>
        <dbReference type="ARBA" id="ARBA00022525"/>
    </source>
</evidence>
<feature type="compositionally biased region" description="Polar residues" evidence="6">
    <location>
        <begin position="308"/>
        <end position="318"/>
    </location>
</feature>
<dbReference type="OrthoDB" id="4022214at2759"/>
<evidence type="ECO:0000256" key="4">
    <source>
        <dbReference type="ARBA" id="ARBA00022729"/>
    </source>
</evidence>
<feature type="region of interest" description="Disordered" evidence="6">
    <location>
        <begin position="466"/>
        <end position="510"/>
    </location>
</feature>
<evidence type="ECO:0000313" key="9">
    <source>
        <dbReference type="Proteomes" id="UP000253472"/>
    </source>
</evidence>
<dbReference type="InterPro" id="IPR021031">
    <property type="entry name" value="Hyphal-reg_cell_wall_N"/>
</dbReference>
<feature type="compositionally biased region" description="Polar residues" evidence="6">
    <location>
        <begin position="237"/>
        <end position="253"/>
    </location>
</feature>
<feature type="region of interest" description="Disordered" evidence="6">
    <location>
        <begin position="294"/>
        <end position="318"/>
    </location>
</feature>
<evidence type="ECO:0000259" key="7">
    <source>
        <dbReference type="Pfam" id="PF11765"/>
    </source>
</evidence>
<proteinExistence type="predicted"/>
<keyword evidence="2" id="KW-0134">Cell wall</keyword>
<gene>
    <name evidence="8" type="primary">IFF4</name>
    <name evidence="8" type="ORF">Cantr_07268</name>
</gene>